<evidence type="ECO:0000313" key="11">
    <source>
        <dbReference type="Proteomes" id="UP000295718"/>
    </source>
</evidence>
<dbReference type="GO" id="GO:0015628">
    <property type="term" value="P:protein secretion by the type II secretion system"/>
    <property type="evidence" value="ECO:0007669"/>
    <property type="project" value="TreeGrafter"/>
</dbReference>
<keyword evidence="6 8" id="KW-1133">Transmembrane helix</keyword>
<keyword evidence="4" id="KW-0997">Cell inner membrane</keyword>
<evidence type="ECO:0000256" key="8">
    <source>
        <dbReference type="SAM" id="Phobius"/>
    </source>
</evidence>
<evidence type="ECO:0000256" key="6">
    <source>
        <dbReference type="ARBA" id="ARBA00022989"/>
    </source>
</evidence>
<dbReference type="EMBL" id="SLUO01000014">
    <property type="protein sequence ID" value="TCL55596.1"/>
    <property type="molecule type" value="Genomic_DNA"/>
</dbReference>
<dbReference type="InterPro" id="IPR018076">
    <property type="entry name" value="T2SS_GspF_dom"/>
</dbReference>
<dbReference type="PANTHER" id="PTHR30012">
    <property type="entry name" value="GENERAL SECRETION PATHWAY PROTEIN"/>
    <property type="match status" value="1"/>
</dbReference>
<evidence type="ECO:0000256" key="7">
    <source>
        <dbReference type="ARBA" id="ARBA00023136"/>
    </source>
</evidence>
<evidence type="ECO:0000256" key="4">
    <source>
        <dbReference type="ARBA" id="ARBA00022519"/>
    </source>
</evidence>
<dbReference type="InterPro" id="IPR003004">
    <property type="entry name" value="GspF/PilC"/>
</dbReference>
<gene>
    <name evidence="10" type="ORF">EDD76_1145</name>
</gene>
<feature type="transmembrane region" description="Helical" evidence="8">
    <location>
        <begin position="222"/>
        <end position="240"/>
    </location>
</feature>
<evidence type="ECO:0000313" key="10">
    <source>
        <dbReference type="EMBL" id="TCL55596.1"/>
    </source>
</evidence>
<keyword evidence="3" id="KW-1003">Cell membrane</keyword>
<feature type="transmembrane region" description="Helical" evidence="8">
    <location>
        <begin position="169"/>
        <end position="194"/>
    </location>
</feature>
<dbReference type="RefSeq" id="WP_031389833.1">
    <property type="nucleotide sequence ID" value="NZ_JPNB01000001.1"/>
</dbReference>
<dbReference type="Proteomes" id="UP000295718">
    <property type="component" value="Unassembled WGS sequence"/>
</dbReference>
<dbReference type="FunFam" id="1.20.81.30:FF:000001">
    <property type="entry name" value="Type II secretion system protein F"/>
    <property type="match status" value="2"/>
</dbReference>
<comment type="subcellular location">
    <subcellularLocation>
        <location evidence="1">Cell inner membrane</location>
        <topology evidence="1">Multi-pass membrane protein</topology>
    </subcellularLocation>
</comment>
<reference evidence="10 11" key="1">
    <citation type="submission" date="2019-03" db="EMBL/GenBank/DDBJ databases">
        <title>Genomic Encyclopedia of Type Strains, Phase IV (KMG-IV): sequencing the most valuable type-strain genomes for metagenomic binning, comparative biology and taxonomic classification.</title>
        <authorList>
            <person name="Goeker M."/>
        </authorList>
    </citation>
    <scope>NUCLEOTIDE SEQUENCE [LARGE SCALE GENOMIC DNA]</scope>
    <source>
        <strain evidence="10 11">DSM 100556</strain>
    </source>
</reference>
<dbReference type="GO" id="GO:0005886">
    <property type="term" value="C:plasma membrane"/>
    <property type="evidence" value="ECO:0007669"/>
    <property type="project" value="UniProtKB-SubCell"/>
</dbReference>
<feature type="transmembrane region" description="Helical" evidence="8">
    <location>
        <begin position="375"/>
        <end position="398"/>
    </location>
</feature>
<evidence type="ECO:0000256" key="2">
    <source>
        <dbReference type="ARBA" id="ARBA00005745"/>
    </source>
</evidence>
<feature type="domain" description="Type II secretion system protein GspF" evidence="9">
    <location>
        <begin position="68"/>
        <end position="191"/>
    </location>
</feature>
<evidence type="ECO:0000256" key="1">
    <source>
        <dbReference type="ARBA" id="ARBA00004429"/>
    </source>
</evidence>
<organism evidence="10 11">
    <name type="scientific">Kineothrix alysoides</name>
    <dbReference type="NCBI Taxonomy" id="1469948"/>
    <lineage>
        <taxon>Bacteria</taxon>
        <taxon>Bacillati</taxon>
        <taxon>Bacillota</taxon>
        <taxon>Clostridia</taxon>
        <taxon>Lachnospirales</taxon>
        <taxon>Lachnospiraceae</taxon>
        <taxon>Kineothrix</taxon>
    </lineage>
</organism>
<keyword evidence="11" id="KW-1185">Reference proteome</keyword>
<dbReference type="Gene3D" id="1.20.81.30">
    <property type="entry name" value="Type II secretion system (T2SS), domain F"/>
    <property type="match status" value="2"/>
</dbReference>
<dbReference type="Pfam" id="PF00482">
    <property type="entry name" value="T2SSF"/>
    <property type="match status" value="2"/>
</dbReference>
<evidence type="ECO:0000256" key="5">
    <source>
        <dbReference type="ARBA" id="ARBA00022692"/>
    </source>
</evidence>
<feature type="domain" description="Type II secretion system protein GspF" evidence="9">
    <location>
        <begin position="272"/>
        <end position="393"/>
    </location>
</feature>
<protein>
    <submittedName>
        <fullName evidence="10">Type IV pilus assembly protein PilC</fullName>
    </submittedName>
</protein>
<accession>A0A4R1QP69</accession>
<dbReference type="InterPro" id="IPR042094">
    <property type="entry name" value="T2SS_GspF_sf"/>
</dbReference>
<comment type="caution">
    <text evidence="10">The sequence shown here is derived from an EMBL/GenBank/DDBJ whole genome shotgun (WGS) entry which is preliminary data.</text>
</comment>
<dbReference type="PANTHER" id="PTHR30012:SF0">
    <property type="entry name" value="TYPE II SECRETION SYSTEM PROTEIN F-RELATED"/>
    <property type="match status" value="1"/>
</dbReference>
<dbReference type="STRING" id="1469948.GCA_000732725_01101"/>
<name>A0A4R1QP69_9FIRM</name>
<evidence type="ECO:0000256" key="3">
    <source>
        <dbReference type="ARBA" id="ARBA00022475"/>
    </source>
</evidence>
<proteinExistence type="inferred from homology"/>
<evidence type="ECO:0000259" key="9">
    <source>
        <dbReference type="Pfam" id="PF00482"/>
    </source>
</evidence>
<keyword evidence="5 8" id="KW-0812">Transmembrane</keyword>
<comment type="similarity">
    <text evidence="2">Belongs to the GSP F family.</text>
</comment>
<dbReference type="PRINTS" id="PR00812">
    <property type="entry name" value="BCTERIALGSPF"/>
</dbReference>
<keyword evidence="7 8" id="KW-0472">Membrane</keyword>
<dbReference type="OrthoDB" id="9805682at2"/>
<sequence>MANFGYVVVDGSGKEMKGSVEADGREVAISQLRESGLIPISVKEQGVLTKDINFNIGGKATSRDLSVFCRQFVSMTRAGVTILEALKLLAEQTDNKMMKKAVSETRASVEKGETLADAMSAFPKVFPNLFITTVAAGEASGSLDVALERMAVHFEKSAKTQALVKKAMIYPCVVALVAVAVVIVMLVVVIPNYMVMFEDMDMELPKLTQMVVVMSNFIQEKWIILLICIGAAVALFRWYAKTDAGQLTFAHIALKMPIVKSLVTKSASAMLARTLGTLIAAGVPLIEAVEITSRTMTNVLFKMALSDTRDAIIRGMPLSAPLEECGLFPPMVYHMLRIGEESGNIEEMLQKLADYYEEEVEIATQSMMAAMEPMIIIFMALIVGVLIGSVMAPMLSMYEGLDNL</sequence>
<dbReference type="AlphaFoldDB" id="A0A4R1QP69"/>